<evidence type="ECO:0000313" key="3">
    <source>
        <dbReference type="Proteomes" id="UP001243009"/>
    </source>
</evidence>
<dbReference type="EMBL" id="JAUTWS010000003">
    <property type="protein sequence ID" value="MDO9707468.1"/>
    <property type="molecule type" value="Genomic_DNA"/>
</dbReference>
<keyword evidence="3" id="KW-1185">Reference proteome</keyword>
<protein>
    <submittedName>
        <fullName evidence="2">Alpha/beta fold hydrolase</fullName>
    </submittedName>
</protein>
<dbReference type="InterPro" id="IPR000073">
    <property type="entry name" value="AB_hydrolase_1"/>
</dbReference>
<dbReference type="PRINTS" id="PR00412">
    <property type="entry name" value="EPOXHYDRLASE"/>
</dbReference>
<comment type="caution">
    <text evidence="2">The sequence shown here is derived from an EMBL/GenBank/DDBJ whole genome shotgun (WGS) entry which is preliminary data.</text>
</comment>
<dbReference type="PANTHER" id="PTHR46438">
    <property type="entry name" value="ALPHA/BETA-HYDROLASES SUPERFAMILY PROTEIN"/>
    <property type="match status" value="1"/>
</dbReference>
<name>A0ABT9DU84_9PROT</name>
<feature type="domain" description="AB hydrolase-1" evidence="1">
    <location>
        <begin position="33"/>
        <end position="273"/>
    </location>
</feature>
<proteinExistence type="predicted"/>
<reference evidence="2 3" key="1">
    <citation type="submission" date="2023-08" db="EMBL/GenBank/DDBJ databases">
        <title>The draft genome sequence of Paracraurococcus sp. LOR1-02.</title>
        <authorList>
            <person name="Kingkaew E."/>
            <person name="Tanasupawat S."/>
        </authorList>
    </citation>
    <scope>NUCLEOTIDE SEQUENCE [LARGE SCALE GENOMIC DNA]</scope>
    <source>
        <strain evidence="2 3">LOR1-02</strain>
    </source>
</reference>
<dbReference type="PRINTS" id="PR00111">
    <property type="entry name" value="ABHYDROLASE"/>
</dbReference>
<gene>
    <name evidence="2" type="ORF">Q7A36_03860</name>
</gene>
<dbReference type="GO" id="GO:0016787">
    <property type="term" value="F:hydrolase activity"/>
    <property type="evidence" value="ECO:0007669"/>
    <property type="project" value="UniProtKB-KW"/>
</dbReference>
<dbReference type="Gene3D" id="3.40.50.1820">
    <property type="entry name" value="alpha/beta hydrolase"/>
    <property type="match status" value="1"/>
</dbReference>
<dbReference type="Pfam" id="PF12697">
    <property type="entry name" value="Abhydrolase_6"/>
    <property type="match status" value="1"/>
</dbReference>
<dbReference type="RefSeq" id="WP_305102339.1">
    <property type="nucleotide sequence ID" value="NZ_JAUTWS010000003.1"/>
</dbReference>
<dbReference type="InterPro" id="IPR000639">
    <property type="entry name" value="Epox_hydrolase-like"/>
</dbReference>
<evidence type="ECO:0000313" key="2">
    <source>
        <dbReference type="EMBL" id="MDO9707468.1"/>
    </source>
</evidence>
<keyword evidence="2" id="KW-0378">Hydrolase</keyword>
<dbReference type="InterPro" id="IPR029058">
    <property type="entry name" value="AB_hydrolase_fold"/>
</dbReference>
<dbReference type="InterPro" id="IPR017497">
    <property type="entry name" value="BchO"/>
</dbReference>
<sequence>MIPADWPNRAQSRIVAAGGLRWHVQVAGSGPVLLLVHGTGAATHSWRDLLPVLARRFTVVAPDLPGHGFSERPEARGLSLPGMARGLAALLRALGLAPALAAGHSAGAAVIARMTLDGAMAPRALIGLNAALLPFEGLAGQLFAPMARMLAGVPAVPWFFAWRAGDRSVVERLLRDTGSTLDARGVELYGRLVRQPGHVAAALGMMASWELRPLLRDLRGLKVPLVLIVGGHDRTVSPADARRIRAAVPQARIIDLPSLGHLAHEERPEEVAAIIARVAAEQGLLATETA</sequence>
<organism evidence="2 3">
    <name type="scientific">Paracraurococcus lichenis</name>
    <dbReference type="NCBI Taxonomy" id="3064888"/>
    <lineage>
        <taxon>Bacteria</taxon>
        <taxon>Pseudomonadati</taxon>
        <taxon>Pseudomonadota</taxon>
        <taxon>Alphaproteobacteria</taxon>
        <taxon>Acetobacterales</taxon>
        <taxon>Roseomonadaceae</taxon>
        <taxon>Paracraurococcus</taxon>
    </lineage>
</organism>
<dbReference type="PANTHER" id="PTHR46438:SF11">
    <property type="entry name" value="LIPASE-RELATED"/>
    <property type="match status" value="1"/>
</dbReference>
<evidence type="ECO:0000259" key="1">
    <source>
        <dbReference type="Pfam" id="PF12697"/>
    </source>
</evidence>
<dbReference type="NCBIfam" id="TIGR03056">
    <property type="entry name" value="bchO_mg_che_rel"/>
    <property type="match status" value="1"/>
</dbReference>
<dbReference type="SUPFAM" id="SSF53474">
    <property type="entry name" value="alpha/beta-Hydrolases"/>
    <property type="match status" value="1"/>
</dbReference>
<accession>A0ABT9DU84</accession>
<dbReference type="Proteomes" id="UP001243009">
    <property type="component" value="Unassembled WGS sequence"/>
</dbReference>